<proteinExistence type="predicted"/>
<protein>
    <submittedName>
        <fullName evidence="2">Uncharacterized protein</fullName>
    </submittedName>
</protein>
<sequence length="62" mass="7048">MPINHYDLQRLAAIKIKEDIRKKGSPDRFGKDSSGNKDRPKGKSLVERLIQQNIAPSDDTEK</sequence>
<accession>A0A0N0XGE7</accession>
<organism evidence="2 3">
    <name type="scientific">Amantichitinum ursilacus</name>
    <dbReference type="NCBI Taxonomy" id="857265"/>
    <lineage>
        <taxon>Bacteria</taxon>
        <taxon>Pseudomonadati</taxon>
        <taxon>Pseudomonadota</taxon>
        <taxon>Betaproteobacteria</taxon>
        <taxon>Neisseriales</taxon>
        <taxon>Chitinibacteraceae</taxon>
        <taxon>Amantichitinum</taxon>
    </lineage>
</organism>
<dbReference type="RefSeq" id="WP_053939387.1">
    <property type="nucleotide sequence ID" value="NZ_LAQT01000033.1"/>
</dbReference>
<feature type="region of interest" description="Disordered" evidence="1">
    <location>
        <begin position="19"/>
        <end position="62"/>
    </location>
</feature>
<name>A0A0N0XGE7_9NEIS</name>
<dbReference type="AlphaFoldDB" id="A0A0N0XGE7"/>
<dbReference type="EMBL" id="LAQT01000033">
    <property type="protein sequence ID" value="KPC49974.1"/>
    <property type="molecule type" value="Genomic_DNA"/>
</dbReference>
<dbReference type="Proteomes" id="UP000037939">
    <property type="component" value="Unassembled WGS sequence"/>
</dbReference>
<gene>
    <name evidence="2" type="ORF">WG78_19000</name>
</gene>
<keyword evidence="3" id="KW-1185">Reference proteome</keyword>
<evidence type="ECO:0000313" key="3">
    <source>
        <dbReference type="Proteomes" id="UP000037939"/>
    </source>
</evidence>
<evidence type="ECO:0000256" key="1">
    <source>
        <dbReference type="SAM" id="MobiDB-lite"/>
    </source>
</evidence>
<evidence type="ECO:0000313" key="2">
    <source>
        <dbReference type="EMBL" id="KPC49974.1"/>
    </source>
</evidence>
<dbReference type="OrthoDB" id="8592608at2"/>
<reference evidence="2 3" key="1">
    <citation type="submission" date="2015-07" db="EMBL/GenBank/DDBJ databases">
        <title>Draft genome sequence of the Amantichitinum ursilacus IGB-41, a new chitin-degrading bacterium.</title>
        <authorList>
            <person name="Kirstahler P."/>
            <person name="Guenther M."/>
            <person name="Grumaz C."/>
            <person name="Rupp S."/>
            <person name="Zibek S."/>
            <person name="Sohn K."/>
        </authorList>
    </citation>
    <scope>NUCLEOTIDE SEQUENCE [LARGE SCALE GENOMIC DNA]</scope>
    <source>
        <strain evidence="2 3">IGB-41</strain>
    </source>
</reference>
<feature type="compositionally biased region" description="Basic and acidic residues" evidence="1">
    <location>
        <begin position="19"/>
        <end position="46"/>
    </location>
</feature>
<comment type="caution">
    <text evidence="2">The sequence shown here is derived from an EMBL/GenBank/DDBJ whole genome shotgun (WGS) entry which is preliminary data.</text>
</comment>